<sequence>MTVPQTTPTRSVLHIIAHQDDDLYFMNPDLVRSLQDGDDVTTVIVTAGEGDGVNVDTNDPQRKAVAPDFARYSTERGCGLRSAYARMATGDRDRPWQREPVELVPGFVVERFTLVGHPSVRLYFFQLHMGAPTERGTRTRLHELWEGAMRAQATLPVHGAEVTQVQHITREQVIGGLTALLGRIRPTTVRTMDPDPEHDGGVQEFVCSDHVDHTTTTQFALAALTRHREAGHAPVVEHYRSYANRFWGYNLDSDAVTEKAEYLATYSGLDAPAACPHGTCHTCGDRQLGPNPFRSTHMMSAAYRYSPTTDWLRLGPGGRLNAFGVLGGRLAFWTETGPASGEWKGPFVLGDGWVAPTLAVTGLPGGPAELVALRRQHVVGGGITVDVVHTVQDPDGNGFSGWQTLENPDWSHGDGRRQRELGVPSAAVDAAGRMYVFVRDFDQGISMRRRDTDGTWAPWESVGGSFVQDAGTALTTERGTVELYVPGKNTVWRWHQTEPGGPVLLDDTLKTGRPATGGLSAVDSGDGRTCLYFREAGTQQVMAYRQHADGRWPGSGAGLGGHGGTGAVAALWAPERGAREAFLAHRGSRGRLVVSMPDRDKNVSGTRWRESGEMFTNAPSMAYDASGALVVAVIGLDGRLRMRRQLVPRVGSPLGPWSS</sequence>
<protein>
    <submittedName>
        <fullName evidence="1">Uncharacterized protein</fullName>
    </submittedName>
</protein>
<proteinExistence type="predicted"/>
<reference evidence="1" key="1">
    <citation type="journal article" date="2025" name="Int. J. Syst. Evol. Microbiol.">
        <title>Streptomyces citrinus sp. nov., with yellow diffusible pigment.</title>
        <authorList>
            <person name="He Y."/>
            <person name="Yang E."/>
            <person name="Xu J."/>
            <person name="Sun Y."/>
            <person name="Sun L."/>
        </authorList>
    </citation>
    <scope>NUCLEOTIDE SEQUENCE</scope>
    <source>
        <strain evidence="1">Q6</strain>
    </source>
</reference>
<evidence type="ECO:0000313" key="1">
    <source>
        <dbReference type="EMBL" id="WWQ67248.1"/>
    </source>
</evidence>
<organism evidence="1 2">
    <name type="scientific">Streptomyces citrinus</name>
    <dbReference type="NCBI Taxonomy" id="3118173"/>
    <lineage>
        <taxon>Bacteria</taxon>
        <taxon>Bacillati</taxon>
        <taxon>Actinomycetota</taxon>
        <taxon>Actinomycetes</taxon>
        <taxon>Kitasatosporales</taxon>
        <taxon>Streptomycetaceae</taxon>
        <taxon>Streptomyces</taxon>
    </lineage>
</organism>
<evidence type="ECO:0000313" key="2">
    <source>
        <dbReference type="Proteomes" id="UP001432251"/>
    </source>
</evidence>
<dbReference type="Proteomes" id="UP001432251">
    <property type="component" value="Chromosome"/>
</dbReference>
<dbReference type="EMBL" id="CP146022">
    <property type="protein sequence ID" value="WWQ67248.1"/>
    <property type="molecule type" value="Genomic_DNA"/>
</dbReference>
<keyword evidence="2" id="KW-1185">Reference proteome</keyword>
<accession>A0ACD5AJN4</accession>
<gene>
    <name evidence="1" type="ORF">V2W30_30580</name>
</gene>
<name>A0ACD5AJN4_9ACTN</name>